<proteinExistence type="predicted"/>
<name>A0ABV9AQ58_9ACTN</name>
<dbReference type="RefSeq" id="WP_385877043.1">
    <property type="nucleotide sequence ID" value="NZ_JBHSFK010000010.1"/>
</dbReference>
<organism evidence="2 3">
    <name type="scientific">Streptomyces vulcanius</name>
    <dbReference type="NCBI Taxonomy" id="1441876"/>
    <lineage>
        <taxon>Bacteria</taxon>
        <taxon>Bacillati</taxon>
        <taxon>Actinomycetota</taxon>
        <taxon>Actinomycetes</taxon>
        <taxon>Kitasatosporales</taxon>
        <taxon>Streptomycetaceae</taxon>
        <taxon>Streptomyces</taxon>
    </lineage>
</organism>
<accession>A0ABV9AQ58</accession>
<keyword evidence="3" id="KW-1185">Reference proteome</keyword>
<dbReference type="Proteomes" id="UP001595839">
    <property type="component" value="Unassembled WGS sequence"/>
</dbReference>
<feature type="transmembrane region" description="Helical" evidence="1">
    <location>
        <begin position="59"/>
        <end position="83"/>
    </location>
</feature>
<keyword evidence="1" id="KW-0472">Membrane</keyword>
<protein>
    <submittedName>
        <fullName evidence="2">Uncharacterized protein</fullName>
    </submittedName>
</protein>
<evidence type="ECO:0000313" key="3">
    <source>
        <dbReference type="Proteomes" id="UP001595839"/>
    </source>
</evidence>
<comment type="caution">
    <text evidence="2">The sequence shown here is derived from an EMBL/GenBank/DDBJ whole genome shotgun (WGS) entry which is preliminary data.</text>
</comment>
<evidence type="ECO:0000256" key="1">
    <source>
        <dbReference type="SAM" id="Phobius"/>
    </source>
</evidence>
<keyword evidence="1" id="KW-0812">Transmembrane</keyword>
<reference evidence="3" key="1">
    <citation type="journal article" date="2019" name="Int. J. Syst. Evol. Microbiol.">
        <title>The Global Catalogue of Microorganisms (GCM) 10K type strain sequencing project: providing services to taxonomists for standard genome sequencing and annotation.</title>
        <authorList>
            <consortium name="The Broad Institute Genomics Platform"/>
            <consortium name="The Broad Institute Genome Sequencing Center for Infectious Disease"/>
            <person name="Wu L."/>
            <person name="Ma J."/>
        </authorList>
    </citation>
    <scope>NUCLEOTIDE SEQUENCE [LARGE SCALE GENOMIC DNA]</scope>
    <source>
        <strain evidence="3">CGMCC 4.7177</strain>
    </source>
</reference>
<evidence type="ECO:0000313" key="2">
    <source>
        <dbReference type="EMBL" id="MFC4501211.1"/>
    </source>
</evidence>
<dbReference type="EMBL" id="JBHSFK010000010">
    <property type="protein sequence ID" value="MFC4501211.1"/>
    <property type="molecule type" value="Genomic_DNA"/>
</dbReference>
<sequence length="150" mass="14608">MTVAVTVAMPSAGTGVVPSTGIRVVAPIGAGARTLASTVTIAAVMTVTLPMTATVTATLIILGTVAFAVTLASATTVTVIVAFTEAVPEAVPIAAAMTAPGLRAPLVTGAGTGPEGIPLLSGPLAGAWPRPGSLPLPLLLRRLSLTPALP</sequence>
<keyword evidence="1" id="KW-1133">Transmembrane helix</keyword>
<gene>
    <name evidence="2" type="ORF">ACFPIH_17000</name>
</gene>